<evidence type="ECO:0000256" key="3">
    <source>
        <dbReference type="ARBA" id="ARBA00022737"/>
    </source>
</evidence>
<evidence type="ECO:0000256" key="1">
    <source>
        <dbReference type="ARBA" id="ARBA00004123"/>
    </source>
</evidence>
<dbReference type="Pfam" id="PF00096">
    <property type="entry name" value="zf-C2H2"/>
    <property type="match status" value="2"/>
</dbReference>
<sequence>MPRGFLVKRRKERAVAPAHRWELCGFHHSEQGETPLAEAAAARASEVTALKAAAATTAALEITGTAARAVHAYRAHGDIPACTPFVSVVDLSPAVPLPRSNAAVGDDYDDDDDDGGGGQRNISASDLDSTSQISSLTLPPVPALTEISAKKFENKRMRPVNKCQGDSAPNNQTMKKPKLVEDALSSPVLGLVIATEPWCRVEPTGSVGSFVCQLCGLSYEDPSALARHGCSRIVRVLYTCPECDKSFSCSANLASHRRWHRPRLGNDEVEVKENRRRGGALECPRCGRTFSKRDSLLKHLAALHGDFQHQGQQRLQHHQGQRAQQQQQHQQQQVQRQDHHPGQRPQEQQHQGQRPPQQQQHQLQQKFASDAQTAPHIVQSCPKLLFGPEPNLAVREVLLKSCGGAGGLC</sequence>
<dbReference type="InterPro" id="IPR042972">
    <property type="entry name" value="INSM1/2"/>
</dbReference>
<evidence type="ECO:0000256" key="2">
    <source>
        <dbReference type="ARBA" id="ARBA00022723"/>
    </source>
</evidence>
<evidence type="ECO:0000256" key="10">
    <source>
        <dbReference type="SAM" id="MobiDB-lite"/>
    </source>
</evidence>
<evidence type="ECO:0000256" key="6">
    <source>
        <dbReference type="ARBA" id="ARBA00023015"/>
    </source>
</evidence>
<dbReference type="GO" id="GO:0030182">
    <property type="term" value="P:neuron differentiation"/>
    <property type="evidence" value="ECO:0007669"/>
    <property type="project" value="TreeGrafter"/>
</dbReference>
<dbReference type="FunFam" id="3.30.160.60:FF:000690">
    <property type="entry name" value="Zinc finger protein 354C"/>
    <property type="match status" value="1"/>
</dbReference>
<dbReference type="GO" id="GO:0000978">
    <property type="term" value="F:RNA polymerase II cis-regulatory region sequence-specific DNA binding"/>
    <property type="evidence" value="ECO:0007669"/>
    <property type="project" value="TreeGrafter"/>
</dbReference>
<evidence type="ECO:0000313" key="13">
    <source>
        <dbReference type="RefSeq" id="XP_032820858.1"/>
    </source>
</evidence>
<name>A0AAJ7TMS7_PETMA</name>
<feature type="compositionally biased region" description="Acidic residues" evidence="10">
    <location>
        <begin position="106"/>
        <end position="115"/>
    </location>
</feature>
<feature type="domain" description="C2H2-type" evidence="11">
    <location>
        <begin position="238"/>
        <end position="260"/>
    </location>
</feature>
<keyword evidence="5" id="KW-0862">Zinc</keyword>
<dbReference type="GO" id="GO:0001227">
    <property type="term" value="F:DNA-binding transcription repressor activity, RNA polymerase II-specific"/>
    <property type="evidence" value="ECO:0007669"/>
    <property type="project" value="TreeGrafter"/>
</dbReference>
<dbReference type="Proteomes" id="UP001318040">
    <property type="component" value="Chromosome 33"/>
</dbReference>
<comment type="subcellular location">
    <subcellularLocation>
        <location evidence="1">Nucleus</location>
    </subcellularLocation>
</comment>
<dbReference type="PANTHER" id="PTHR15065">
    <property type="entry name" value="INSULINOMA-ASSOCIATED 1"/>
    <property type="match status" value="1"/>
</dbReference>
<evidence type="ECO:0000259" key="11">
    <source>
        <dbReference type="PROSITE" id="PS50157"/>
    </source>
</evidence>
<dbReference type="SMART" id="SM00355">
    <property type="entry name" value="ZnF_C2H2"/>
    <property type="match status" value="2"/>
</dbReference>
<keyword evidence="8" id="KW-0539">Nucleus</keyword>
<dbReference type="InterPro" id="IPR013087">
    <property type="entry name" value="Znf_C2H2_type"/>
</dbReference>
<feature type="compositionally biased region" description="Polar residues" evidence="10">
    <location>
        <begin position="120"/>
        <end position="136"/>
    </location>
</feature>
<feature type="region of interest" description="Disordered" evidence="10">
    <location>
        <begin position="308"/>
        <end position="374"/>
    </location>
</feature>
<keyword evidence="6" id="KW-0805">Transcription regulation</keyword>
<evidence type="ECO:0000256" key="8">
    <source>
        <dbReference type="ARBA" id="ARBA00023242"/>
    </source>
</evidence>
<proteinExistence type="predicted"/>
<keyword evidence="7" id="KW-0804">Transcription</keyword>
<dbReference type="PROSITE" id="PS00028">
    <property type="entry name" value="ZINC_FINGER_C2H2_1"/>
    <property type="match status" value="2"/>
</dbReference>
<organism evidence="12 13">
    <name type="scientific">Petromyzon marinus</name>
    <name type="common">Sea lamprey</name>
    <dbReference type="NCBI Taxonomy" id="7757"/>
    <lineage>
        <taxon>Eukaryota</taxon>
        <taxon>Metazoa</taxon>
        <taxon>Chordata</taxon>
        <taxon>Craniata</taxon>
        <taxon>Vertebrata</taxon>
        <taxon>Cyclostomata</taxon>
        <taxon>Hyperoartia</taxon>
        <taxon>Petromyzontiformes</taxon>
        <taxon>Petromyzontidae</taxon>
        <taxon>Petromyzon</taxon>
    </lineage>
</organism>
<evidence type="ECO:0000256" key="5">
    <source>
        <dbReference type="ARBA" id="ARBA00022833"/>
    </source>
</evidence>
<gene>
    <name evidence="13" type="primary">LOC116948363</name>
</gene>
<dbReference type="PANTHER" id="PTHR15065:SF4">
    <property type="entry name" value="LD18634P"/>
    <property type="match status" value="1"/>
</dbReference>
<evidence type="ECO:0000313" key="12">
    <source>
        <dbReference type="Proteomes" id="UP001318040"/>
    </source>
</evidence>
<dbReference type="GO" id="GO:0017053">
    <property type="term" value="C:transcription repressor complex"/>
    <property type="evidence" value="ECO:0007669"/>
    <property type="project" value="TreeGrafter"/>
</dbReference>
<evidence type="ECO:0000256" key="9">
    <source>
        <dbReference type="PROSITE-ProRule" id="PRU00042"/>
    </source>
</evidence>
<keyword evidence="4 9" id="KW-0863">Zinc-finger</keyword>
<dbReference type="RefSeq" id="XP_032820858.1">
    <property type="nucleotide sequence ID" value="XM_032964967.1"/>
</dbReference>
<evidence type="ECO:0000256" key="4">
    <source>
        <dbReference type="ARBA" id="ARBA00022771"/>
    </source>
</evidence>
<keyword evidence="2" id="KW-0479">Metal-binding</keyword>
<keyword evidence="12" id="KW-1185">Reference proteome</keyword>
<dbReference type="GO" id="GO:0005634">
    <property type="term" value="C:nucleus"/>
    <property type="evidence" value="ECO:0007669"/>
    <property type="project" value="UniProtKB-SubCell"/>
</dbReference>
<keyword evidence="3" id="KW-0677">Repeat</keyword>
<dbReference type="GO" id="GO:0010564">
    <property type="term" value="P:regulation of cell cycle process"/>
    <property type="evidence" value="ECO:0007669"/>
    <property type="project" value="TreeGrafter"/>
</dbReference>
<accession>A0AAJ7TMS7</accession>
<protein>
    <submittedName>
        <fullName evidence="13">Insulinoma-associated protein 1b-like</fullName>
    </submittedName>
</protein>
<evidence type="ECO:0000256" key="7">
    <source>
        <dbReference type="ARBA" id="ARBA00023163"/>
    </source>
</evidence>
<dbReference type="AlphaFoldDB" id="A0AAJ7TMS7"/>
<feature type="domain" description="C2H2-type" evidence="11">
    <location>
        <begin position="281"/>
        <end position="314"/>
    </location>
</feature>
<dbReference type="SUPFAM" id="SSF57667">
    <property type="entry name" value="beta-beta-alpha zinc fingers"/>
    <property type="match status" value="1"/>
</dbReference>
<dbReference type="PROSITE" id="PS50157">
    <property type="entry name" value="ZINC_FINGER_C2H2_2"/>
    <property type="match status" value="2"/>
</dbReference>
<dbReference type="InterPro" id="IPR036236">
    <property type="entry name" value="Znf_C2H2_sf"/>
</dbReference>
<feature type="compositionally biased region" description="Low complexity" evidence="10">
    <location>
        <begin position="321"/>
        <end position="335"/>
    </location>
</feature>
<dbReference type="KEGG" id="pmrn:116948363"/>
<feature type="compositionally biased region" description="Low complexity" evidence="10">
    <location>
        <begin position="343"/>
        <end position="365"/>
    </location>
</feature>
<dbReference type="Gene3D" id="3.30.160.60">
    <property type="entry name" value="Classic Zinc Finger"/>
    <property type="match status" value="1"/>
</dbReference>
<dbReference type="GO" id="GO:0008270">
    <property type="term" value="F:zinc ion binding"/>
    <property type="evidence" value="ECO:0007669"/>
    <property type="project" value="UniProtKB-KW"/>
</dbReference>
<feature type="region of interest" description="Disordered" evidence="10">
    <location>
        <begin position="99"/>
        <end position="136"/>
    </location>
</feature>
<reference evidence="13" key="1">
    <citation type="submission" date="2025-08" db="UniProtKB">
        <authorList>
            <consortium name="RefSeq"/>
        </authorList>
    </citation>
    <scope>IDENTIFICATION</scope>
    <source>
        <tissue evidence="13">Sperm</tissue>
    </source>
</reference>